<dbReference type="InterPro" id="IPR000766">
    <property type="entry name" value="GalP_uridyl_Trfase_II"/>
</dbReference>
<reference evidence="13" key="2">
    <citation type="submission" date="2021-04" db="EMBL/GenBank/DDBJ databases">
        <authorList>
            <person name="Gilroy R."/>
        </authorList>
    </citation>
    <scope>NUCLEOTIDE SEQUENCE</scope>
    <source>
        <strain evidence="13">CHK173-259</strain>
    </source>
</reference>
<feature type="domain" description="Galactose-1-phosphate uridyl transferase N-terminal" evidence="11">
    <location>
        <begin position="21"/>
        <end position="226"/>
    </location>
</feature>
<dbReference type="InterPro" id="IPR005850">
    <property type="entry name" value="GalP_Utransf_C"/>
</dbReference>
<dbReference type="Proteomes" id="UP000886822">
    <property type="component" value="Unassembled WGS sequence"/>
</dbReference>
<evidence type="ECO:0000259" key="12">
    <source>
        <dbReference type="Pfam" id="PF02744"/>
    </source>
</evidence>
<comment type="pathway">
    <text evidence="3 10">Carbohydrate metabolism; galactose metabolism.</text>
</comment>
<dbReference type="InterPro" id="IPR023425">
    <property type="entry name" value="GalP_uridyl_Trfase_II_CS"/>
</dbReference>
<evidence type="ECO:0000256" key="7">
    <source>
        <dbReference type="ARBA" id="ARBA00022695"/>
    </source>
</evidence>
<protein>
    <recommendedName>
        <fullName evidence="10">Galactose-1-phosphate uridylyltransferase</fullName>
        <shortName evidence="10">Gal-1-P uridylyltransferase</shortName>
        <ecNumber evidence="10">2.7.7.12</ecNumber>
    </recommendedName>
    <alternativeName>
        <fullName evidence="10">UDP-glucose--hexose-1-phosphate uridylyltransferase</fullName>
    </alternativeName>
</protein>
<keyword evidence="5 10" id="KW-0963">Cytoplasm</keyword>
<dbReference type="PROSITE" id="PS01163">
    <property type="entry name" value="GAL_P_UDP_TRANSF_II"/>
    <property type="match status" value="1"/>
</dbReference>
<feature type="domain" description="Galactose-1-phosphate uridyl transferase C-terminal" evidence="12">
    <location>
        <begin position="242"/>
        <end position="434"/>
    </location>
</feature>
<dbReference type="GO" id="GO:0006012">
    <property type="term" value="P:galactose metabolic process"/>
    <property type="evidence" value="ECO:0007669"/>
    <property type="project" value="UniProtKB-UniRule"/>
</dbReference>
<gene>
    <name evidence="10" type="primary">galT</name>
    <name evidence="13" type="ORF">H9875_01160</name>
</gene>
<dbReference type="EMBL" id="DXGJ01000010">
    <property type="protein sequence ID" value="HIW71211.1"/>
    <property type="molecule type" value="Genomic_DNA"/>
</dbReference>
<accession>A0A9D1QSH5</accession>
<sequence>MAQDTLQAFLDQIVASPSPYMALDKQYVENRIYALIGDGQTQASEGNDPVDLVNALVETAITHAKIKDTPSEREILEAQLMDLMTPLPSALNRGFWDRYQVSPSDATDWFYQLSRANNYIKTRNIARNVVFDADTAAGDLEITINLSKPEKDPKAIAAARNQPKTGYPLDQLCMTNEGYLGRLGYPARSEHRIVRLTLGGETWGFQYSPYAYFAEHAIFLSQEHRPMKVDQHAITNLLEIVHQFPTYFVGSNADLPIVGGSMLSHDHYQGGKHTFPMMKAPLDREFDLGIAGVTAGVVQWPMTDLRLRGTKPEALINAAVKVMDHWIDYSDESVDVRAYTNGTRHHTVTPIAYRDGADFVLDLVLRDNQTSEQYPDGIFHPHQDVQHIKKENIGLIEVMGRAILPARLKTEMAEVTKYLLDQPNQIAPMHQAWADQLKATNQITAENVTPIIHQAIGDVFARVLADAGVFKRDAQGQTALDKFLAQLA</sequence>
<evidence type="ECO:0000256" key="2">
    <source>
        <dbReference type="ARBA" id="ARBA00004496"/>
    </source>
</evidence>
<dbReference type="InterPro" id="IPR005849">
    <property type="entry name" value="GalP_Utransf_N"/>
</dbReference>
<organism evidence="13 14">
    <name type="scientific">Candidatus Levilactobacillus faecigallinarum</name>
    <dbReference type="NCBI Taxonomy" id="2838638"/>
    <lineage>
        <taxon>Bacteria</taxon>
        <taxon>Bacillati</taxon>
        <taxon>Bacillota</taxon>
        <taxon>Bacilli</taxon>
        <taxon>Lactobacillales</taxon>
        <taxon>Lactobacillaceae</taxon>
        <taxon>Levilactobacillus</taxon>
    </lineage>
</organism>
<evidence type="ECO:0000256" key="9">
    <source>
        <dbReference type="ARBA" id="ARBA00023277"/>
    </source>
</evidence>
<comment type="subcellular location">
    <subcellularLocation>
        <location evidence="2 10">Cytoplasm</location>
    </subcellularLocation>
</comment>
<keyword evidence="9 10" id="KW-0119">Carbohydrate metabolism</keyword>
<evidence type="ECO:0000256" key="1">
    <source>
        <dbReference type="ARBA" id="ARBA00001107"/>
    </source>
</evidence>
<evidence type="ECO:0000256" key="5">
    <source>
        <dbReference type="ARBA" id="ARBA00022490"/>
    </source>
</evidence>
<dbReference type="NCBIfam" id="NF003630">
    <property type="entry name" value="PRK05270.1-3"/>
    <property type="match status" value="1"/>
</dbReference>
<evidence type="ECO:0000313" key="13">
    <source>
        <dbReference type="EMBL" id="HIW71211.1"/>
    </source>
</evidence>
<evidence type="ECO:0000256" key="3">
    <source>
        <dbReference type="ARBA" id="ARBA00004947"/>
    </source>
</evidence>
<keyword evidence="7 10" id="KW-0548">Nucleotidyltransferase</keyword>
<dbReference type="Pfam" id="PF01087">
    <property type="entry name" value="GalP_UDP_transf"/>
    <property type="match status" value="1"/>
</dbReference>
<reference evidence="13" key="1">
    <citation type="journal article" date="2021" name="PeerJ">
        <title>Extensive microbial diversity within the chicken gut microbiome revealed by metagenomics and culture.</title>
        <authorList>
            <person name="Gilroy R."/>
            <person name="Ravi A."/>
            <person name="Getino M."/>
            <person name="Pursley I."/>
            <person name="Horton D.L."/>
            <person name="Alikhan N.F."/>
            <person name="Baker D."/>
            <person name="Gharbi K."/>
            <person name="Hall N."/>
            <person name="Watson M."/>
            <person name="Adriaenssens E.M."/>
            <person name="Foster-Nyarko E."/>
            <person name="Jarju S."/>
            <person name="Secka A."/>
            <person name="Antonio M."/>
            <person name="Oren A."/>
            <person name="Chaudhuri R.R."/>
            <person name="La Ragione R."/>
            <person name="Hildebrand F."/>
            <person name="Pallen M.J."/>
        </authorList>
    </citation>
    <scope>NUCLEOTIDE SEQUENCE</scope>
    <source>
        <strain evidence="13">CHK173-259</strain>
    </source>
</reference>
<dbReference type="HAMAP" id="MF_00571">
    <property type="entry name" value="GalP_UDP_trans"/>
    <property type="match status" value="1"/>
</dbReference>
<evidence type="ECO:0000256" key="8">
    <source>
        <dbReference type="ARBA" id="ARBA00023144"/>
    </source>
</evidence>
<evidence type="ECO:0000313" key="14">
    <source>
        <dbReference type="Proteomes" id="UP000886822"/>
    </source>
</evidence>
<proteinExistence type="inferred from homology"/>
<evidence type="ECO:0000256" key="10">
    <source>
        <dbReference type="HAMAP-Rule" id="MF_00571"/>
    </source>
</evidence>
<comment type="catalytic activity">
    <reaction evidence="1 10">
        <text>alpha-D-galactose 1-phosphate + UDP-alpha-D-glucose = alpha-D-glucose 1-phosphate + UDP-alpha-D-galactose</text>
        <dbReference type="Rhea" id="RHEA:13989"/>
        <dbReference type="ChEBI" id="CHEBI:58336"/>
        <dbReference type="ChEBI" id="CHEBI:58601"/>
        <dbReference type="ChEBI" id="CHEBI:58885"/>
        <dbReference type="ChEBI" id="CHEBI:66914"/>
        <dbReference type="EC" id="2.7.7.12"/>
    </reaction>
</comment>
<dbReference type="AlphaFoldDB" id="A0A9D1QSH5"/>
<comment type="similarity">
    <text evidence="4 10">Belongs to the galactose-1-phosphate uridylyltransferase type 2 family.</text>
</comment>
<dbReference type="PANTHER" id="PTHR39191:SF1">
    <property type="entry name" value="DUF4922 DOMAIN-CONTAINING PROTEIN"/>
    <property type="match status" value="1"/>
</dbReference>
<evidence type="ECO:0000256" key="6">
    <source>
        <dbReference type="ARBA" id="ARBA00022679"/>
    </source>
</evidence>
<keyword evidence="6 10" id="KW-0808">Transferase</keyword>
<comment type="caution">
    <text evidence="13">The sequence shown here is derived from an EMBL/GenBank/DDBJ whole genome shotgun (WGS) entry which is preliminary data.</text>
</comment>
<evidence type="ECO:0000259" key="11">
    <source>
        <dbReference type="Pfam" id="PF01087"/>
    </source>
</evidence>
<dbReference type="NCBIfam" id="TIGR01239">
    <property type="entry name" value="galT_2"/>
    <property type="match status" value="1"/>
</dbReference>
<evidence type="ECO:0000256" key="4">
    <source>
        <dbReference type="ARBA" id="ARBA00008706"/>
    </source>
</evidence>
<dbReference type="EC" id="2.7.7.12" evidence="10"/>
<dbReference type="GO" id="GO:0005737">
    <property type="term" value="C:cytoplasm"/>
    <property type="evidence" value="ECO:0007669"/>
    <property type="project" value="UniProtKB-SubCell"/>
</dbReference>
<dbReference type="PIRSF" id="PIRSF006005">
    <property type="entry name" value="GalT_BS"/>
    <property type="match status" value="1"/>
</dbReference>
<dbReference type="Pfam" id="PF02744">
    <property type="entry name" value="GalP_UDP_tr_C"/>
    <property type="match status" value="1"/>
</dbReference>
<keyword evidence="8 10" id="KW-0299">Galactose metabolism</keyword>
<dbReference type="GO" id="GO:0008108">
    <property type="term" value="F:UDP-glucose:hexose-1-phosphate uridylyltransferase activity"/>
    <property type="evidence" value="ECO:0007669"/>
    <property type="project" value="UniProtKB-UniRule"/>
</dbReference>
<name>A0A9D1QSH5_9LACO</name>
<dbReference type="PANTHER" id="PTHR39191">
    <property type="entry name" value="GALACTOSE-1-PHOSPHATE URIDYLYLTRANSFERASE"/>
    <property type="match status" value="1"/>
</dbReference>